<evidence type="ECO:0000313" key="3">
    <source>
        <dbReference type="Proteomes" id="UP000247569"/>
    </source>
</evidence>
<dbReference type="PANTHER" id="PTHR43283:SF7">
    <property type="entry name" value="BETA-LACTAMASE-RELATED DOMAIN-CONTAINING PROTEIN"/>
    <property type="match status" value="1"/>
</dbReference>
<proteinExistence type="predicted"/>
<dbReference type="Gene3D" id="3.40.710.10">
    <property type="entry name" value="DD-peptidase/beta-lactamase superfamily"/>
    <property type="match status" value="1"/>
</dbReference>
<organism evidence="2 3">
    <name type="scientific">Nocardia tenerifensis</name>
    <dbReference type="NCBI Taxonomy" id="228006"/>
    <lineage>
        <taxon>Bacteria</taxon>
        <taxon>Bacillati</taxon>
        <taxon>Actinomycetota</taxon>
        <taxon>Actinomycetes</taxon>
        <taxon>Mycobacteriales</taxon>
        <taxon>Nocardiaceae</taxon>
        <taxon>Nocardia</taxon>
    </lineage>
</organism>
<dbReference type="Proteomes" id="UP000247569">
    <property type="component" value="Unassembled WGS sequence"/>
</dbReference>
<dbReference type="SUPFAM" id="SSF56601">
    <property type="entry name" value="beta-lactamase/transpeptidase-like"/>
    <property type="match status" value="1"/>
</dbReference>
<reference evidence="2 3" key="1">
    <citation type="submission" date="2018-05" db="EMBL/GenBank/DDBJ databases">
        <title>Genomic Encyclopedia of Type Strains, Phase IV (KMG-IV): sequencing the most valuable type-strain genomes for metagenomic binning, comparative biology and taxonomic classification.</title>
        <authorList>
            <person name="Goeker M."/>
        </authorList>
    </citation>
    <scope>NUCLEOTIDE SEQUENCE [LARGE SCALE GENOMIC DNA]</scope>
    <source>
        <strain evidence="2 3">DSM 44704</strain>
    </source>
</reference>
<dbReference type="InterPro" id="IPR050789">
    <property type="entry name" value="Diverse_Enzym_Activities"/>
</dbReference>
<evidence type="ECO:0000259" key="1">
    <source>
        <dbReference type="Pfam" id="PF00144"/>
    </source>
</evidence>
<comment type="caution">
    <text evidence="2">The sequence shown here is derived from an EMBL/GenBank/DDBJ whole genome shotgun (WGS) entry which is preliminary data.</text>
</comment>
<gene>
    <name evidence="2" type="ORF">DFR70_12284</name>
</gene>
<dbReference type="AlphaFoldDB" id="A0A318JMB9"/>
<name>A0A318JMB9_9NOCA</name>
<feature type="domain" description="Beta-lactamase-related" evidence="1">
    <location>
        <begin position="79"/>
        <end position="364"/>
    </location>
</feature>
<protein>
    <recommendedName>
        <fullName evidence="1">Beta-lactamase-related domain-containing protein</fullName>
    </recommendedName>
</protein>
<dbReference type="OrthoDB" id="9814204at2"/>
<sequence>MTATLRNDDIIWGRGFLDPAHVRHNATSVRETGPTRAVWRGAENPRPLSTGLVDLSEISVAWTHGRTVALATALAESETDALLVMHRGRKVYETYLHGYRAHEPHLNASAAKSYLGLLAALLEDEGLLSRKTQVAHYVPEFAGTGYGDATVDQLLHMSTDVRFGDRPYDRVLEAHRYWAVVTPSLRPQGYRGPTTILDHLATARAAGPYGRAFRYENGNVEGLAEVLRRITGISTAELFSTLLWSKIGAAEDGCYMLDPAGTEMACGGFAATAPDVARLGEMLRCGGAVGDRQIVPARVVDAIARVPEGLTARVRLPRDGADAPASLSYRDLWWLLNDGHGSYMASGIHGQRLLISPGNDLVIVHYGAHILSPSAPQTPLVGLFAQIAAILMGSATRT</sequence>
<dbReference type="EMBL" id="QJKF01000022">
    <property type="protein sequence ID" value="PXX54943.1"/>
    <property type="molecule type" value="Genomic_DNA"/>
</dbReference>
<dbReference type="PANTHER" id="PTHR43283">
    <property type="entry name" value="BETA-LACTAMASE-RELATED"/>
    <property type="match status" value="1"/>
</dbReference>
<dbReference type="RefSeq" id="WP_040742747.1">
    <property type="nucleotide sequence ID" value="NZ_QJKF01000022.1"/>
</dbReference>
<dbReference type="InterPro" id="IPR012338">
    <property type="entry name" value="Beta-lactam/transpept-like"/>
</dbReference>
<dbReference type="InterPro" id="IPR001466">
    <property type="entry name" value="Beta-lactam-related"/>
</dbReference>
<keyword evidence="3" id="KW-1185">Reference proteome</keyword>
<dbReference type="Pfam" id="PF00144">
    <property type="entry name" value="Beta-lactamase"/>
    <property type="match status" value="1"/>
</dbReference>
<evidence type="ECO:0000313" key="2">
    <source>
        <dbReference type="EMBL" id="PXX54943.1"/>
    </source>
</evidence>
<accession>A0A318JMB9</accession>